<feature type="transmembrane region" description="Helical" evidence="6">
    <location>
        <begin position="260"/>
        <end position="279"/>
    </location>
</feature>
<dbReference type="RefSeq" id="WP_167334736.1">
    <property type="nucleotide sequence ID" value="NZ_BBPI01000099.1"/>
</dbReference>
<evidence type="ECO:0000313" key="7">
    <source>
        <dbReference type="EMBL" id="GAM02820.1"/>
    </source>
</evidence>
<dbReference type="InterPro" id="IPR011701">
    <property type="entry name" value="MFS"/>
</dbReference>
<dbReference type="SUPFAM" id="SSF103473">
    <property type="entry name" value="MFS general substrate transporter"/>
    <property type="match status" value="1"/>
</dbReference>
<evidence type="ECO:0000256" key="6">
    <source>
        <dbReference type="SAM" id="Phobius"/>
    </source>
</evidence>
<protein>
    <submittedName>
        <fullName evidence="7">Putative drug resistance transporter</fullName>
    </submittedName>
</protein>
<feature type="transmembrane region" description="Helical" evidence="6">
    <location>
        <begin position="78"/>
        <end position="100"/>
    </location>
</feature>
<evidence type="ECO:0000256" key="3">
    <source>
        <dbReference type="ARBA" id="ARBA00022692"/>
    </source>
</evidence>
<proteinExistence type="predicted"/>
<reference evidence="7 8" key="1">
    <citation type="submission" date="2014-11" db="EMBL/GenBank/DDBJ databases">
        <title>Whole genome shotgun sequence of Sphingomonas parapaucimobilis NBRC 15100.</title>
        <authorList>
            <person name="Katano-Makiyama Y."/>
            <person name="Hosoyama A."/>
            <person name="Hashimoto M."/>
            <person name="Hosoyama Y."/>
            <person name="Noguchi M."/>
            <person name="Numata M."/>
            <person name="Tsuchikane K."/>
            <person name="Hirakata S."/>
            <person name="Uohara A."/>
            <person name="Shimodaira J."/>
            <person name="Ohji S."/>
            <person name="Ichikawa N."/>
            <person name="Kimura A."/>
            <person name="Yamazoe A."/>
            <person name="Fujita N."/>
        </authorList>
    </citation>
    <scope>NUCLEOTIDE SEQUENCE [LARGE SCALE GENOMIC DNA]</scope>
    <source>
        <strain evidence="7 8">NBRC 15100</strain>
    </source>
</reference>
<keyword evidence="2" id="KW-1003">Cell membrane</keyword>
<evidence type="ECO:0000256" key="2">
    <source>
        <dbReference type="ARBA" id="ARBA00022475"/>
    </source>
</evidence>
<accession>A0A0A1WBK6</accession>
<dbReference type="Proteomes" id="UP000032305">
    <property type="component" value="Unassembled WGS sequence"/>
</dbReference>
<organism evidence="7 8">
    <name type="scientific">Sphingomonas parapaucimobilis NBRC 15100</name>
    <dbReference type="NCBI Taxonomy" id="1219049"/>
    <lineage>
        <taxon>Bacteria</taxon>
        <taxon>Pseudomonadati</taxon>
        <taxon>Pseudomonadota</taxon>
        <taxon>Alphaproteobacteria</taxon>
        <taxon>Sphingomonadales</taxon>
        <taxon>Sphingomonadaceae</taxon>
        <taxon>Sphingomonas</taxon>
    </lineage>
</organism>
<keyword evidence="3 6" id="KW-0812">Transmembrane</keyword>
<evidence type="ECO:0000256" key="5">
    <source>
        <dbReference type="ARBA" id="ARBA00023136"/>
    </source>
</evidence>
<feature type="transmembrane region" description="Helical" evidence="6">
    <location>
        <begin position="120"/>
        <end position="139"/>
    </location>
</feature>
<dbReference type="eggNOG" id="COG2814">
    <property type="taxonomic scope" value="Bacteria"/>
</dbReference>
<feature type="transmembrane region" description="Helical" evidence="6">
    <location>
        <begin position="348"/>
        <end position="366"/>
    </location>
</feature>
<feature type="transmembrane region" description="Helical" evidence="6">
    <location>
        <begin position="12"/>
        <end position="39"/>
    </location>
</feature>
<evidence type="ECO:0000256" key="1">
    <source>
        <dbReference type="ARBA" id="ARBA00004651"/>
    </source>
</evidence>
<dbReference type="Gene3D" id="1.20.1250.20">
    <property type="entry name" value="MFS general substrate transporter like domains"/>
    <property type="match status" value="1"/>
</dbReference>
<keyword evidence="8" id="KW-1185">Reference proteome</keyword>
<dbReference type="AlphaFoldDB" id="A0A0A1WBK6"/>
<dbReference type="GO" id="GO:0022857">
    <property type="term" value="F:transmembrane transporter activity"/>
    <property type="evidence" value="ECO:0007669"/>
    <property type="project" value="InterPro"/>
</dbReference>
<evidence type="ECO:0000256" key="4">
    <source>
        <dbReference type="ARBA" id="ARBA00022989"/>
    </source>
</evidence>
<keyword evidence="4 6" id="KW-1133">Transmembrane helix</keyword>
<feature type="transmembrane region" description="Helical" evidence="6">
    <location>
        <begin position="378"/>
        <end position="400"/>
    </location>
</feature>
<comment type="caution">
    <text evidence="7">The sequence shown here is derived from an EMBL/GenBank/DDBJ whole genome shotgun (WGS) entry which is preliminary data.</text>
</comment>
<sequence length="410" mass="43340">MDHHDPGPGWRIRYWSVFAGQAVSLIGSALTQFVLLWWITDTTGSVSALATAGLVALLPQALLGPLGGTLADRWSRRAIMIGADLVSAACMVLLIALFLSGSVELWHLYVMMFVRSAMQAFQQPAATASTAMLVPATFLGRAAGLNQSLTGIMTVAAAPLGALAISLMPIGYALAIDVVTAVLGIVPLLIFAIPQNRFLSDGGPSLWREFREGLDLVWSNPGLRRMYALLGAIVLIVMPSFTLVPLLVKEHFGGAAPQVALIESIGGMGMVAGGLLVAAISPKRHVLWVLWGFAISCLSLALTALTPAQMFPVAVAMWAVSGVTYIAGNAPFTALLQSIVPNHLQGRVLSLLATIMGLASPIGLAIATPLGEWIGVRWLFVTLGLLGAVVSLLGFTSPILRRMNQHGQRR</sequence>
<dbReference type="GO" id="GO:0005886">
    <property type="term" value="C:plasma membrane"/>
    <property type="evidence" value="ECO:0007669"/>
    <property type="project" value="UniProtKB-SubCell"/>
</dbReference>
<dbReference type="InterPro" id="IPR036259">
    <property type="entry name" value="MFS_trans_sf"/>
</dbReference>
<dbReference type="PANTHER" id="PTHR23513">
    <property type="entry name" value="INTEGRAL MEMBRANE EFFLUX PROTEIN-RELATED"/>
    <property type="match status" value="1"/>
</dbReference>
<feature type="transmembrane region" description="Helical" evidence="6">
    <location>
        <begin position="286"/>
        <end position="305"/>
    </location>
</feature>
<gene>
    <name evidence="7" type="ORF">SP5_099_00350</name>
</gene>
<feature type="transmembrane region" description="Helical" evidence="6">
    <location>
        <begin position="174"/>
        <end position="193"/>
    </location>
</feature>
<keyword evidence="5 6" id="KW-0472">Membrane</keyword>
<feature type="transmembrane region" description="Helical" evidence="6">
    <location>
        <begin position="151"/>
        <end position="168"/>
    </location>
</feature>
<evidence type="ECO:0000313" key="8">
    <source>
        <dbReference type="Proteomes" id="UP000032305"/>
    </source>
</evidence>
<dbReference type="PANTHER" id="PTHR23513:SF6">
    <property type="entry name" value="MAJOR FACILITATOR SUPERFAMILY ASSOCIATED DOMAIN-CONTAINING PROTEIN"/>
    <property type="match status" value="1"/>
</dbReference>
<dbReference type="CDD" id="cd06173">
    <property type="entry name" value="MFS_MefA_like"/>
    <property type="match status" value="1"/>
</dbReference>
<comment type="subcellular location">
    <subcellularLocation>
        <location evidence="1">Cell membrane</location>
        <topology evidence="1">Multi-pass membrane protein</topology>
    </subcellularLocation>
</comment>
<feature type="transmembrane region" description="Helical" evidence="6">
    <location>
        <begin position="311"/>
        <end position="336"/>
    </location>
</feature>
<name>A0A0A1WBK6_9SPHN</name>
<dbReference type="EMBL" id="BBPI01000099">
    <property type="protein sequence ID" value="GAM02820.1"/>
    <property type="molecule type" value="Genomic_DNA"/>
</dbReference>
<dbReference type="Pfam" id="PF07690">
    <property type="entry name" value="MFS_1"/>
    <property type="match status" value="1"/>
</dbReference>
<feature type="transmembrane region" description="Helical" evidence="6">
    <location>
        <begin position="45"/>
        <end position="66"/>
    </location>
</feature>
<feature type="transmembrane region" description="Helical" evidence="6">
    <location>
        <begin position="227"/>
        <end position="248"/>
    </location>
</feature>